<accession>A0A4D6DXR7</accession>
<evidence type="ECO:0000313" key="2">
    <source>
        <dbReference type="Proteomes" id="UP000297150"/>
    </source>
</evidence>
<reference evidence="2" key="1">
    <citation type="submission" date="2019-03" db="EMBL/GenBank/DDBJ databases">
        <title>Complete Genome Sequence of Klebsiella pneumoniae Siphophage Sanco.</title>
        <authorList>
            <person name="Richardson R.W."/>
            <person name="Lessor L."/>
            <person name="O'Leary C."/>
            <person name="Gill J."/>
            <person name="Liu M."/>
        </authorList>
    </citation>
    <scope>NUCLEOTIDE SEQUENCE [LARGE SCALE GENOMIC DNA]</scope>
</reference>
<organism evidence="1 2">
    <name type="scientific">Klebsiella phage Sanco</name>
    <dbReference type="NCBI Taxonomy" id="2562179"/>
    <lineage>
        <taxon>Viruses</taxon>
        <taxon>Duplodnaviria</taxon>
        <taxon>Heunggongvirae</taxon>
        <taxon>Uroviricota</taxon>
        <taxon>Caudoviricetes</taxon>
        <taxon>Drexlerviridae</taxon>
        <taxon>Webervirus</taxon>
        <taxon>Webervirus sushi</taxon>
    </lineage>
</organism>
<dbReference type="EMBL" id="MK618657">
    <property type="protein sequence ID" value="QBZ71161.1"/>
    <property type="molecule type" value="Genomic_DNA"/>
</dbReference>
<protein>
    <submittedName>
        <fullName evidence="1">Uncharacterized protein</fullName>
    </submittedName>
</protein>
<sequence>MIIKRGASAPFLHQKKTFDGLTIRDILHLVKLNTQTGVFR</sequence>
<name>A0A4D6DXR7_9CAUD</name>
<proteinExistence type="predicted"/>
<gene>
    <name evidence="1" type="ORF">CPT_Sanco_030</name>
</gene>
<evidence type="ECO:0000313" key="1">
    <source>
        <dbReference type="EMBL" id="QBZ71161.1"/>
    </source>
</evidence>
<dbReference type="Proteomes" id="UP000297150">
    <property type="component" value="Segment"/>
</dbReference>